<feature type="transmembrane region" description="Helical" evidence="1">
    <location>
        <begin position="42"/>
        <end position="60"/>
    </location>
</feature>
<keyword evidence="1" id="KW-1133">Transmembrane helix</keyword>
<sequence length="271" mass="30678">MYLQDVIGGISFVAILLISFIILLIVRILLRKKINYKRKITLVTCIMFLLFCFEIPLIFYEGTSHVAYIYTEPLHAKGTEIYLIGVNRVDFQFMESIQSVEDLLNKQQVPFLNVAENTNLVLYESKNRQILKWLHLQKSEVDQMKENVNHYLGKEDVRINEFFNQDNIGGNSAGLGLALTGLILQGDLQNNVAIAVTGAISETGDVLPIGVLKEKILIAEKYGLPFMIIPSKNAEEAAQIQKEQNIHMKILDVAHIDEAVQLISEMNDKTK</sequence>
<accession>A0ABX6DA72</accession>
<keyword evidence="1" id="KW-0472">Membrane</keyword>
<dbReference type="InterPro" id="IPR027065">
    <property type="entry name" value="Lon_Prtase"/>
</dbReference>
<keyword evidence="4" id="KW-1185">Reference proteome</keyword>
<evidence type="ECO:0000313" key="4">
    <source>
        <dbReference type="Proteomes" id="UP000373269"/>
    </source>
</evidence>
<feature type="domain" description="Lon proteolytic" evidence="2">
    <location>
        <begin position="170"/>
        <end position="261"/>
    </location>
</feature>
<dbReference type="SUPFAM" id="SSF54211">
    <property type="entry name" value="Ribosomal protein S5 domain 2-like"/>
    <property type="match status" value="1"/>
</dbReference>
<protein>
    <recommendedName>
        <fullName evidence="2">Lon proteolytic domain-containing protein</fullName>
    </recommendedName>
</protein>
<proteinExistence type="predicted"/>
<evidence type="ECO:0000313" key="3">
    <source>
        <dbReference type="EMBL" id="QGG51536.1"/>
    </source>
</evidence>
<dbReference type="Gene3D" id="3.30.230.10">
    <property type="match status" value="1"/>
</dbReference>
<name>A0ABX6DA72_9BACI</name>
<organism evidence="3 4">
    <name type="scientific">Lysinibacillus pakistanensis</name>
    <dbReference type="NCBI Taxonomy" id="759811"/>
    <lineage>
        <taxon>Bacteria</taxon>
        <taxon>Bacillati</taxon>
        <taxon>Bacillota</taxon>
        <taxon>Bacilli</taxon>
        <taxon>Bacillales</taxon>
        <taxon>Bacillaceae</taxon>
        <taxon>Lysinibacillus</taxon>
    </lineage>
</organism>
<dbReference type="InterPro" id="IPR020568">
    <property type="entry name" value="Ribosomal_Su5_D2-typ_SF"/>
</dbReference>
<feature type="transmembrane region" description="Helical" evidence="1">
    <location>
        <begin position="6"/>
        <end position="30"/>
    </location>
</feature>
<dbReference type="InterPro" id="IPR014721">
    <property type="entry name" value="Ribsml_uS5_D2-typ_fold_subgr"/>
</dbReference>
<evidence type="ECO:0000259" key="2">
    <source>
        <dbReference type="Pfam" id="PF05362"/>
    </source>
</evidence>
<gene>
    <name evidence="3" type="ORF">GDS87_11515</name>
</gene>
<dbReference type="EMBL" id="CP045835">
    <property type="protein sequence ID" value="QGG51536.1"/>
    <property type="molecule type" value="Genomic_DNA"/>
</dbReference>
<dbReference type="Proteomes" id="UP000373269">
    <property type="component" value="Chromosome"/>
</dbReference>
<keyword evidence="1" id="KW-0812">Transmembrane</keyword>
<dbReference type="InterPro" id="IPR008269">
    <property type="entry name" value="Lon_proteolytic"/>
</dbReference>
<dbReference type="PRINTS" id="PR00830">
    <property type="entry name" value="ENDOLAPTASE"/>
</dbReference>
<reference evidence="3 4" key="1">
    <citation type="submission" date="2019-11" db="EMBL/GenBank/DDBJ databases">
        <title>Whole Genome Sequencing and Comparative Genomic Analyses of Lysinibacillus pakistanensis LZH-9, a Halotolerant Strain with Excellent COD Removal Capability.</title>
        <authorList>
            <person name="Zhou H."/>
        </authorList>
    </citation>
    <scope>NUCLEOTIDE SEQUENCE [LARGE SCALE GENOMIC DNA]</scope>
    <source>
        <strain evidence="3 4">LZH-9</strain>
    </source>
</reference>
<evidence type="ECO:0000256" key="1">
    <source>
        <dbReference type="SAM" id="Phobius"/>
    </source>
</evidence>
<dbReference type="Pfam" id="PF05362">
    <property type="entry name" value="Lon_C"/>
    <property type="match status" value="1"/>
</dbReference>
<dbReference type="PANTHER" id="PTHR10046">
    <property type="entry name" value="ATP DEPENDENT LON PROTEASE FAMILY MEMBER"/>
    <property type="match status" value="1"/>
</dbReference>